<evidence type="ECO:0000313" key="6">
    <source>
        <dbReference type="EMBL" id="EKE75090.1"/>
    </source>
</evidence>
<keyword evidence="7" id="KW-1185">Reference proteome</keyword>
<dbReference type="eggNOG" id="COG0747">
    <property type="taxonomic scope" value="Bacteria"/>
</dbReference>
<dbReference type="InterPro" id="IPR039424">
    <property type="entry name" value="SBP_5"/>
</dbReference>
<dbReference type="Pfam" id="PF00496">
    <property type="entry name" value="SBP_bac_5"/>
    <property type="match status" value="1"/>
</dbReference>
<comment type="subcellular location">
    <subcellularLocation>
        <location evidence="1">Periplasm</location>
    </subcellularLocation>
</comment>
<dbReference type="GO" id="GO:0030288">
    <property type="term" value="C:outer membrane-bounded periplasmic space"/>
    <property type="evidence" value="ECO:0007669"/>
    <property type="project" value="UniProtKB-ARBA"/>
</dbReference>
<dbReference type="Gene3D" id="3.40.190.10">
    <property type="entry name" value="Periplasmic binding protein-like II"/>
    <property type="match status" value="1"/>
</dbReference>
<keyword evidence="3" id="KW-0813">Transport</keyword>
<evidence type="ECO:0000256" key="4">
    <source>
        <dbReference type="ARBA" id="ARBA00022729"/>
    </source>
</evidence>
<organism evidence="6 7">
    <name type="scientific">Oceanibaculum indicum P24</name>
    <dbReference type="NCBI Taxonomy" id="1207063"/>
    <lineage>
        <taxon>Bacteria</taxon>
        <taxon>Pseudomonadati</taxon>
        <taxon>Pseudomonadota</taxon>
        <taxon>Alphaproteobacteria</taxon>
        <taxon>Rhodospirillales</taxon>
        <taxon>Oceanibaculaceae</taxon>
        <taxon>Oceanibaculum</taxon>
    </lineage>
</organism>
<name>K2KCT7_9PROT</name>
<sequence length="574" mass="64586">MYMDKDGSEGTAMKRLISLGFLALFALCLTVSGPAAQAKPKDELVIGITQFPSTLNPLIDAMMAKSYVLGMARRPITTYGPDWQLMCMLCTDLPTIENGGAVPFELDKPNDAGGTQGIRLTYTLHPDAKWGDGTPVTTKDVIFTWTVGKTPQSGVANQETFRRILDIEAKDDKTFTLTIDRLSFNYNAINGLDLLPAHMEEAPMAEPAEYRRRTLYDTDSTNPGLYNGPYRVTQVAPGSHITLERNPNWWGKTPHFSRIVVRVIENTAALEANLLAGDIDYISGELGLPLDQALAFEKRHGERFKIAYKPGLIYEHIDLMLDNPVLADIRVRRALIHAIDRQAIDRQLFGGKQPVAHSNVNPLDWVHDTATPTYAYDPKRAAELLDEAGWTRGAGGIRQNAKGEKLTLEFMTTAGNRTRELVQQALQAQWRQAGVDIRIRNEPARVFFGETVTKRKFTGLAMYAWISAPESVPRTTLHSSQIPSAENGWSGQNNPGFRNDEMDRLIDRLEVELDREKRRPMWSRLQEIYATELPVIPLYFRSDAYVMPRWLEGITPTGHQYPTTLWVEQWRAAE</sequence>
<protein>
    <submittedName>
        <fullName evidence="6">ABC-type dipeptide transport system</fullName>
    </submittedName>
</protein>
<evidence type="ECO:0000256" key="2">
    <source>
        <dbReference type="ARBA" id="ARBA00005695"/>
    </source>
</evidence>
<dbReference type="GO" id="GO:0015833">
    <property type="term" value="P:peptide transport"/>
    <property type="evidence" value="ECO:0007669"/>
    <property type="project" value="TreeGrafter"/>
</dbReference>
<dbReference type="PANTHER" id="PTHR30290:SF9">
    <property type="entry name" value="OLIGOPEPTIDE-BINDING PROTEIN APPA"/>
    <property type="match status" value="1"/>
</dbReference>
<dbReference type="GO" id="GO:1904680">
    <property type="term" value="F:peptide transmembrane transporter activity"/>
    <property type="evidence" value="ECO:0007669"/>
    <property type="project" value="TreeGrafter"/>
</dbReference>
<dbReference type="Gene3D" id="3.90.76.10">
    <property type="entry name" value="Dipeptide-binding Protein, Domain 1"/>
    <property type="match status" value="1"/>
</dbReference>
<evidence type="ECO:0000256" key="1">
    <source>
        <dbReference type="ARBA" id="ARBA00004418"/>
    </source>
</evidence>
<dbReference type="InterPro" id="IPR000914">
    <property type="entry name" value="SBP_5_dom"/>
</dbReference>
<dbReference type="SUPFAM" id="SSF53850">
    <property type="entry name" value="Periplasmic binding protein-like II"/>
    <property type="match status" value="1"/>
</dbReference>
<dbReference type="Proteomes" id="UP000006746">
    <property type="component" value="Unassembled WGS sequence"/>
</dbReference>
<proteinExistence type="inferred from homology"/>
<dbReference type="PATRIC" id="fig|1207063.3.peg.2292"/>
<dbReference type="AlphaFoldDB" id="K2KCT7"/>
<reference evidence="6 7" key="1">
    <citation type="journal article" date="2012" name="J. Bacteriol.">
        <title>Genome Sequence of Oceanibaculum indicum Type Strain P24.</title>
        <authorList>
            <person name="Lai Q."/>
            <person name="Shao Z."/>
        </authorList>
    </citation>
    <scope>NUCLEOTIDE SEQUENCE [LARGE SCALE GENOMIC DNA]</scope>
    <source>
        <strain evidence="6 7">P24</strain>
    </source>
</reference>
<dbReference type="GO" id="GO:0043190">
    <property type="term" value="C:ATP-binding cassette (ABC) transporter complex"/>
    <property type="evidence" value="ECO:0007669"/>
    <property type="project" value="InterPro"/>
</dbReference>
<dbReference type="EMBL" id="AMRL01000013">
    <property type="protein sequence ID" value="EKE75090.1"/>
    <property type="molecule type" value="Genomic_DNA"/>
</dbReference>
<dbReference type="PIRSF" id="PIRSF002741">
    <property type="entry name" value="MppA"/>
    <property type="match status" value="1"/>
</dbReference>
<comment type="similarity">
    <text evidence="2">Belongs to the bacterial solute-binding protein 5 family.</text>
</comment>
<dbReference type="CDD" id="cd08513">
    <property type="entry name" value="PBP2_thermophilic_Hb8_like"/>
    <property type="match status" value="1"/>
</dbReference>
<dbReference type="Gene3D" id="3.10.105.10">
    <property type="entry name" value="Dipeptide-binding Protein, Domain 3"/>
    <property type="match status" value="1"/>
</dbReference>
<dbReference type="STRING" id="1207063.P24_11335"/>
<accession>K2KCT7</accession>
<feature type="domain" description="Solute-binding protein family 5" evidence="5">
    <location>
        <begin position="119"/>
        <end position="468"/>
    </location>
</feature>
<gene>
    <name evidence="6" type="ORF">P24_11335</name>
</gene>
<evidence type="ECO:0000313" key="7">
    <source>
        <dbReference type="Proteomes" id="UP000006746"/>
    </source>
</evidence>
<keyword evidence="4" id="KW-0732">Signal</keyword>
<dbReference type="InterPro" id="IPR030678">
    <property type="entry name" value="Peptide/Ni-bd"/>
</dbReference>
<evidence type="ECO:0000256" key="3">
    <source>
        <dbReference type="ARBA" id="ARBA00022448"/>
    </source>
</evidence>
<comment type="caution">
    <text evidence="6">The sequence shown here is derived from an EMBL/GenBank/DDBJ whole genome shotgun (WGS) entry which is preliminary data.</text>
</comment>
<evidence type="ECO:0000259" key="5">
    <source>
        <dbReference type="Pfam" id="PF00496"/>
    </source>
</evidence>
<dbReference type="PANTHER" id="PTHR30290">
    <property type="entry name" value="PERIPLASMIC BINDING COMPONENT OF ABC TRANSPORTER"/>
    <property type="match status" value="1"/>
</dbReference>